<feature type="signal peptide" evidence="2">
    <location>
        <begin position="1"/>
        <end position="27"/>
    </location>
</feature>
<dbReference type="AlphaFoldDB" id="A0A2W7N7V7"/>
<dbReference type="OrthoDB" id="137965at2"/>
<dbReference type="EMBL" id="QKZI01000001">
    <property type="protein sequence ID" value="PZX08133.1"/>
    <property type="molecule type" value="Genomic_DNA"/>
</dbReference>
<evidence type="ECO:0000313" key="3">
    <source>
        <dbReference type="EMBL" id="PZX08133.1"/>
    </source>
</evidence>
<feature type="transmembrane region" description="Helical" evidence="1">
    <location>
        <begin position="401"/>
        <end position="423"/>
    </location>
</feature>
<evidence type="ECO:0000256" key="1">
    <source>
        <dbReference type="SAM" id="Phobius"/>
    </source>
</evidence>
<keyword evidence="1" id="KW-1133">Transmembrane helix</keyword>
<dbReference type="Proteomes" id="UP000248646">
    <property type="component" value="Unassembled WGS sequence"/>
</dbReference>
<evidence type="ECO:0000256" key="2">
    <source>
        <dbReference type="SAM" id="SignalP"/>
    </source>
</evidence>
<feature type="chain" id="PRO_5015952591" evidence="2">
    <location>
        <begin position="28"/>
        <end position="803"/>
    </location>
</feature>
<evidence type="ECO:0000313" key="4">
    <source>
        <dbReference type="Proteomes" id="UP000248646"/>
    </source>
</evidence>
<dbReference type="RefSeq" id="WP_111438726.1">
    <property type="nucleotide sequence ID" value="NZ_QKZI01000001.1"/>
</dbReference>
<protein>
    <submittedName>
        <fullName evidence="3">Uncharacterized protein</fullName>
    </submittedName>
</protein>
<keyword evidence="1" id="KW-0812">Transmembrane</keyword>
<accession>A0A2W7N7V7</accession>
<keyword evidence="1" id="KW-0472">Membrane</keyword>
<proteinExistence type="predicted"/>
<feature type="transmembrane region" description="Helical" evidence="1">
    <location>
        <begin position="374"/>
        <end position="394"/>
    </location>
</feature>
<reference evidence="3 4" key="1">
    <citation type="submission" date="2018-06" db="EMBL/GenBank/DDBJ databases">
        <title>Genomic Encyclopedia of Type Strains, Phase IV (KMG-IV): sequencing the most valuable type-strain genomes for metagenomic binning, comparative biology and taxonomic classification.</title>
        <authorList>
            <person name="Goeker M."/>
        </authorList>
    </citation>
    <scope>NUCLEOTIDE SEQUENCE [LARGE SCALE GENOMIC DNA]</scope>
    <source>
        <strain evidence="3 4">DSM 5</strain>
    </source>
</reference>
<comment type="caution">
    <text evidence="3">The sequence shown here is derived from an EMBL/GenBank/DDBJ whole genome shotgun (WGS) entry which is preliminary data.</text>
</comment>
<sequence>MLIRKCALVITALFIYFTLLPTIEASAAPNLQVKVTTGFNGKAKYGEGLPITISVENTGEAFSGDIVLDIAESYNLGNAHAIPFEIGSGETKSIQVAVAGLSDDYNYQQPNAQMIHFFEGGWEKENSIGYKGTKTLKASFLDPTTIFYFTLTNSADRLKMLNQVKQPNTLNDEIIHVAQLSNFTLPSDAVAWQMADYMLIDEFVLADLETAQQQALIDYVRAGGVIVVGASDDTEAEVGQLGDYLPLSLKSSMSSISPEKMKAFTNNNVLSNDLPVYDATLNEGATELFSSAGVILAAKKQLGSGAIIQTTFSLGDEPLAKDPVYSDLMTSILQSVKVQTSTNSMYGPNFKDQLVYELGSTNSLFSSFKVSTPLMIGIVVVYMILVGPLLYLILKRKDKREFAWGIIPLIAIIASVAIFGYGAKDRIARPQVQLSSFLYVNDDKSLNGYYAQSLLSNKSGDFSFEAPASTTMVAARNTNSFTGQSVNVHEDAIFEKHASNSELTFRDVGYWSVSSMYGESHLQDVGNFDVNLRVEASKLIGSIQNNFPFSLKDVSVWSGSKIIKLGDLQSGEKIEVNKELGTVMLLPSQNPYINTNFGMNPTAQIDLEEQRKQATYITSSQMIGQKDNGPVITAFVKDNLIPIELKDKKVEMSTLNLLIQPFTAETIFDGEFVLPANMFTVNINTNEVGKYMEPIYNSNLEWYLDDGEYNVSWKVPDSIPLENVTWTQLQIANTDKNSHTIQIWNIKTQAFEEVTDSRFTVTANINDYINQEGEVQYQLQKKAVQGDPYTRLPELRMKGEVKK</sequence>
<gene>
    <name evidence="3" type="ORF">C7437_1011256</name>
</gene>
<keyword evidence="2" id="KW-0732">Signal</keyword>
<name>A0A2W7N7V7_9BACI</name>
<keyword evidence="4" id="KW-1185">Reference proteome</keyword>
<organism evidence="3 4">
    <name type="scientific">Psychrobacillus insolitus</name>
    <dbReference type="NCBI Taxonomy" id="1461"/>
    <lineage>
        <taxon>Bacteria</taxon>
        <taxon>Bacillati</taxon>
        <taxon>Bacillota</taxon>
        <taxon>Bacilli</taxon>
        <taxon>Bacillales</taxon>
        <taxon>Bacillaceae</taxon>
        <taxon>Psychrobacillus</taxon>
    </lineage>
</organism>